<organism evidence="2 3">
    <name type="scientific">Haloquadratum walsbyi J07HQW2</name>
    <dbReference type="NCBI Taxonomy" id="1238425"/>
    <lineage>
        <taxon>Archaea</taxon>
        <taxon>Methanobacteriati</taxon>
        <taxon>Methanobacteriota</taxon>
        <taxon>Stenosarchaea group</taxon>
        <taxon>Halobacteria</taxon>
        <taxon>Halobacteriales</taxon>
        <taxon>Haloferacaceae</taxon>
        <taxon>Haloquadratum</taxon>
    </lineage>
</organism>
<proteinExistence type="predicted"/>
<evidence type="ECO:0000256" key="1">
    <source>
        <dbReference type="SAM" id="Phobius"/>
    </source>
</evidence>
<feature type="transmembrane region" description="Helical" evidence="1">
    <location>
        <begin position="34"/>
        <end position="53"/>
    </location>
</feature>
<gene>
    <name evidence="2" type="ORF">J07HQW2_00699</name>
</gene>
<dbReference type="STRING" id="1238425.J07HQW2_00699"/>
<dbReference type="HOGENOM" id="CLU_2893202_0_0_2"/>
<dbReference type="EMBL" id="KE356561">
    <property type="protein sequence ID" value="ERG94265.1"/>
    <property type="molecule type" value="Genomic_DNA"/>
</dbReference>
<sequence>MDEDSQRAIAVWVLSVTSFSFPIGFLYFQGELTMFIIILCLFPTVILTTIGVIPPPWKPISD</sequence>
<feature type="transmembrane region" description="Helical" evidence="1">
    <location>
        <begin position="9"/>
        <end position="28"/>
    </location>
</feature>
<reference evidence="2 3" key="1">
    <citation type="journal article" date="2013" name="PLoS ONE">
        <title>Assembly-driven community genomics of a hypersaline microbial ecosystem.</title>
        <authorList>
            <person name="Podell S."/>
            <person name="Ugalde J.A."/>
            <person name="Narasingarao P."/>
            <person name="Banfield J.F."/>
            <person name="Heidelberg K.B."/>
            <person name="Allen E.E."/>
        </authorList>
    </citation>
    <scope>NUCLEOTIDE SEQUENCE [LARGE SCALE GENOMIC DNA]</scope>
    <source>
        <strain evidence="3">J07HQW2</strain>
    </source>
</reference>
<name>U1NBK0_9EURY</name>
<protein>
    <submittedName>
        <fullName evidence="2">Uncharacterized protein</fullName>
    </submittedName>
</protein>
<dbReference type="Proteomes" id="UP000030710">
    <property type="component" value="Unassembled WGS sequence"/>
</dbReference>
<accession>U1NBK0</accession>
<dbReference type="RefSeq" id="WP_021053758.1">
    <property type="nucleotide sequence ID" value="NZ_KE356561.1"/>
</dbReference>
<keyword evidence="1" id="KW-1133">Transmembrane helix</keyword>
<keyword evidence="1" id="KW-0812">Transmembrane</keyword>
<keyword evidence="1" id="KW-0472">Membrane</keyword>
<evidence type="ECO:0000313" key="2">
    <source>
        <dbReference type="EMBL" id="ERG94265.1"/>
    </source>
</evidence>
<evidence type="ECO:0000313" key="3">
    <source>
        <dbReference type="Proteomes" id="UP000030710"/>
    </source>
</evidence>
<dbReference type="AlphaFoldDB" id="U1NBK0"/>